<dbReference type="Proteomes" id="UP001454036">
    <property type="component" value="Unassembled WGS sequence"/>
</dbReference>
<evidence type="ECO:0000313" key="2">
    <source>
        <dbReference type="EMBL" id="GAA0140595.1"/>
    </source>
</evidence>
<gene>
    <name evidence="2" type="ORF">LIER_35264</name>
</gene>
<feature type="compositionally biased region" description="Low complexity" evidence="1">
    <location>
        <begin position="1"/>
        <end position="17"/>
    </location>
</feature>
<organism evidence="2 3">
    <name type="scientific">Lithospermum erythrorhizon</name>
    <name type="common">Purple gromwell</name>
    <name type="synonym">Lithospermum officinale var. erythrorhizon</name>
    <dbReference type="NCBI Taxonomy" id="34254"/>
    <lineage>
        <taxon>Eukaryota</taxon>
        <taxon>Viridiplantae</taxon>
        <taxon>Streptophyta</taxon>
        <taxon>Embryophyta</taxon>
        <taxon>Tracheophyta</taxon>
        <taxon>Spermatophyta</taxon>
        <taxon>Magnoliopsida</taxon>
        <taxon>eudicotyledons</taxon>
        <taxon>Gunneridae</taxon>
        <taxon>Pentapetalae</taxon>
        <taxon>asterids</taxon>
        <taxon>lamiids</taxon>
        <taxon>Boraginales</taxon>
        <taxon>Boraginaceae</taxon>
        <taxon>Boraginoideae</taxon>
        <taxon>Lithospermeae</taxon>
        <taxon>Lithospermum</taxon>
    </lineage>
</organism>
<dbReference type="EMBL" id="BAABME010015321">
    <property type="protein sequence ID" value="GAA0140595.1"/>
    <property type="molecule type" value="Genomic_DNA"/>
</dbReference>
<accession>A0AAV3NMP3</accession>
<evidence type="ECO:0000256" key="1">
    <source>
        <dbReference type="SAM" id="MobiDB-lite"/>
    </source>
</evidence>
<keyword evidence="3" id="KW-1185">Reference proteome</keyword>
<evidence type="ECO:0000313" key="3">
    <source>
        <dbReference type="Proteomes" id="UP001454036"/>
    </source>
</evidence>
<comment type="caution">
    <text evidence="2">The sequence shown here is derived from an EMBL/GenBank/DDBJ whole genome shotgun (WGS) entry which is preliminary data.</text>
</comment>
<proteinExistence type="predicted"/>
<reference evidence="2 3" key="1">
    <citation type="submission" date="2024-01" db="EMBL/GenBank/DDBJ databases">
        <title>The complete chloroplast genome sequence of Lithospermum erythrorhizon: insights into the phylogenetic relationship among Boraginaceae species and the maternal lineages of purple gromwells.</title>
        <authorList>
            <person name="Okada T."/>
            <person name="Watanabe K."/>
        </authorList>
    </citation>
    <scope>NUCLEOTIDE SEQUENCE [LARGE SCALE GENOMIC DNA]</scope>
</reference>
<feature type="region of interest" description="Disordered" evidence="1">
    <location>
        <begin position="1"/>
        <end position="22"/>
    </location>
</feature>
<dbReference type="PANTHER" id="PTHR36355">
    <property type="entry name" value="EXPRESSED PROTEIN"/>
    <property type="match status" value="1"/>
</dbReference>
<sequence>MENVNPNHTPTPNNAAVQHVTKASSDQLLSKFAELGSESDKKSTLNKELALAKRRKQRGKFDHGVGRESLNGVSAPALVERKSLLQPMNPMGSKSLTRRFGIGKVKIRAKELKNKSFIGTIEKTWRRTIEGASKIFVEKHYKRHKCLISEVY</sequence>
<dbReference type="AlphaFoldDB" id="A0AAV3NMP3"/>
<protein>
    <submittedName>
        <fullName evidence="2">Uncharacterized protein</fullName>
    </submittedName>
</protein>
<dbReference type="PANTHER" id="PTHR36355:SF1">
    <property type="entry name" value="EXPRESSED PROTEIN"/>
    <property type="match status" value="1"/>
</dbReference>
<name>A0AAV3NMP3_LITER</name>